<protein>
    <submittedName>
        <fullName evidence="2">DoxX family protein</fullName>
    </submittedName>
</protein>
<comment type="caution">
    <text evidence="2">The sequence shown here is derived from an EMBL/GenBank/DDBJ whole genome shotgun (WGS) entry which is preliminary data.</text>
</comment>
<evidence type="ECO:0000256" key="1">
    <source>
        <dbReference type="SAM" id="Phobius"/>
    </source>
</evidence>
<feature type="transmembrane region" description="Helical" evidence="1">
    <location>
        <begin position="68"/>
        <end position="89"/>
    </location>
</feature>
<organism evidence="2 3">
    <name type="scientific">Flavobacterium agri</name>
    <dbReference type="NCBI Taxonomy" id="2743471"/>
    <lineage>
        <taxon>Bacteria</taxon>
        <taxon>Pseudomonadati</taxon>
        <taxon>Bacteroidota</taxon>
        <taxon>Flavobacteriia</taxon>
        <taxon>Flavobacteriales</taxon>
        <taxon>Flavobacteriaceae</taxon>
        <taxon>Flavobacterium</taxon>
    </lineage>
</organism>
<dbReference type="EMBL" id="JACBJI010000003">
    <property type="protein sequence ID" value="NYA70763.1"/>
    <property type="molecule type" value="Genomic_DNA"/>
</dbReference>
<accession>A0A7Y8Y1D5</accession>
<dbReference type="RefSeq" id="WP_176005589.1">
    <property type="nucleotide sequence ID" value="NZ_JABWMI010000010.1"/>
</dbReference>
<name>A0A7Y8Y1D5_9FLAO</name>
<reference evidence="2 3" key="1">
    <citation type="submission" date="2020-07" db="EMBL/GenBank/DDBJ databases">
        <authorList>
            <person name="Sun Q."/>
        </authorList>
    </citation>
    <scope>NUCLEOTIDE SEQUENCE [LARGE SCALE GENOMIC DNA]</scope>
    <source>
        <strain evidence="2 3">MAH-1</strain>
    </source>
</reference>
<keyword evidence="1" id="KW-0812">Transmembrane</keyword>
<keyword evidence="1" id="KW-1133">Transmembrane helix</keyword>
<keyword evidence="3" id="KW-1185">Reference proteome</keyword>
<dbReference type="Proteomes" id="UP000535020">
    <property type="component" value="Unassembled WGS sequence"/>
</dbReference>
<feature type="transmembrane region" description="Helical" evidence="1">
    <location>
        <begin position="95"/>
        <end position="115"/>
    </location>
</feature>
<evidence type="ECO:0000313" key="2">
    <source>
        <dbReference type="EMBL" id="NYA70763.1"/>
    </source>
</evidence>
<dbReference type="AlphaFoldDB" id="A0A7Y8Y1D5"/>
<gene>
    <name evidence="2" type="ORF">HZF10_07535</name>
</gene>
<keyword evidence="1" id="KW-0472">Membrane</keyword>
<feature type="transmembrane region" description="Helical" evidence="1">
    <location>
        <begin position="43"/>
        <end position="61"/>
    </location>
</feature>
<sequence>MKRIGIAFLAWIPAVILLQTLWFKFSASPESVYIFSKMGMEPWGRIASGIVELIAAVLLIVPKTRWIGAGIGFGVMSGAILSHIFVLGIEVENDGGLLFLLALVTAVCCFALMVVDRKRLIGLFNR</sequence>
<proteinExistence type="predicted"/>
<evidence type="ECO:0000313" key="3">
    <source>
        <dbReference type="Proteomes" id="UP000535020"/>
    </source>
</evidence>